<keyword evidence="8" id="KW-1185">Reference proteome</keyword>
<reference evidence="7 8" key="1">
    <citation type="journal article" date="2024" name="Science">
        <title>Giant polyketide synthase enzymes in the biosynthesis of giant marine polyether toxins.</title>
        <authorList>
            <person name="Fallon T.R."/>
            <person name="Shende V.V."/>
            <person name="Wierzbicki I.H."/>
            <person name="Pendleton A.L."/>
            <person name="Watervoot N.F."/>
            <person name="Auber R.P."/>
            <person name="Gonzalez D.J."/>
            <person name="Wisecaver J.H."/>
            <person name="Moore B.S."/>
        </authorList>
    </citation>
    <scope>NUCLEOTIDE SEQUENCE [LARGE SCALE GENOMIC DNA]</scope>
    <source>
        <strain evidence="7 8">12B1</strain>
    </source>
</reference>
<dbReference type="AlphaFoldDB" id="A0AB34IQG7"/>
<dbReference type="Gene3D" id="3.40.640.10">
    <property type="entry name" value="Type I PLP-dependent aspartate aminotransferase-like (Major domain)"/>
    <property type="match status" value="1"/>
</dbReference>
<dbReference type="Gene3D" id="3.90.1150.10">
    <property type="entry name" value="Aspartate Aminotransferase, domain 1"/>
    <property type="match status" value="1"/>
</dbReference>
<name>A0AB34IQG7_PRYPA</name>
<evidence type="ECO:0000256" key="3">
    <source>
        <dbReference type="ARBA" id="ARBA00022898"/>
    </source>
</evidence>
<comment type="caution">
    <text evidence="7">The sequence shown here is derived from an EMBL/GenBank/DDBJ whole genome shotgun (WGS) entry which is preliminary data.</text>
</comment>
<feature type="modified residue" description="N6-(pyridoxal phosphate)lysine" evidence="5">
    <location>
        <position position="200"/>
    </location>
</feature>
<dbReference type="PIRSF" id="PIRSF017617">
    <property type="entry name" value="Thr_aldolase"/>
    <property type="match status" value="1"/>
</dbReference>
<gene>
    <name evidence="7" type="ORF">AB1Y20_010853</name>
</gene>
<organism evidence="7 8">
    <name type="scientific">Prymnesium parvum</name>
    <name type="common">Toxic golden alga</name>
    <dbReference type="NCBI Taxonomy" id="97485"/>
    <lineage>
        <taxon>Eukaryota</taxon>
        <taxon>Haptista</taxon>
        <taxon>Haptophyta</taxon>
        <taxon>Prymnesiophyceae</taxon>
        <taxon>Prymnesiales</taxon>
        <taxon>Prymnesiaceae</taxon>
        <taxon>Prymnesium</taxon>
    </lineage>
</organism>
<dbReference type="InterPro" id="IPR015424">
    <property type="entry name" value="PyrdxlP-dep_Trfase"/>
</dbReference>
<proteinExistence type="inferred from homology"/>
<evidence type="ECO:0000259" key="6">
    <source>
        <dbReference type="Pfam" id="PF01212"/>
    </source>
</evidence>
<protein>
    <recommendedName>
        <fullName evidence="6">Aromatic amino acid beta-eliminating lyase/threonine aldolase domain-containing protein</fullName>
    </recommendedName>
</protein>
<dbReference type="Pfam" id="PF01212">
    <property type="entry name" value="Beta_elim_lyase"/>
    <property type="match status" value="1"/>
</dbReference>
<dbReference type="GO" id="GO:0006567">
    <property type="term" value="P:L-threonine catabolic process"/>
    <property type="evidence" value="ECO:0007669"/>
    <property type="project" value="TreeGrafter"/>
</dbReference>
<keyword evidence="3" id="KW-0663">Pyridoxal phosphate</keyword>
<dbReference type="Proteomes" id="UP001515480">
    <property type="component" value="Unassembled WGS sequence"/>
</dbReference>
<dbReference type="GO" id="GO:0008732">
    <property type="term" value="F:L-allo-threonine aldolase activity"/>
    <property type="evidence" value="ECO:0007669"/>
    <property type="project" value="TreeGrafter"/>
</dbReference>
<evidence type="ECO:0000256" key="4">
    <source>
        <dbReference type="ARBA" id="ARBA00023239"/>
    </source>
</evidence>
<evidence type="ECO:0000256" key="2">
    <source>
        <dbReference type="ARBA" id="ARBA00006966"/>
    </source>
</evidence>
<keyword evidence="4" id="KW-0456">Lyase</keyword>
<evidence type="ECO:0000256" key="1">
    <source>
        <dbReference type="ARBA" id="ARBA00001933"/>
    </source>
</evidence>
<comment type="cofactor">
    <cofactor evidence="1">
        <name>pyridoxal 5'-phosphate</name>
        <dbReference type="ChEBI" id="CHEBI:597326"/>
    </cofactor>
</comment>
<evidence type="ECO:0000313" key="7">
    <source>
        <dbReference type="EMBL" id="KAL1504447.1"/>
    </source>
</evidence>
<dbReference type="NCBIfam" id="NF041359">
    <property type="entry name" value="GntG_guanitoxin"/>
    <property type="match status" value="1"/>
</dbReference>
<dbReference type="InterPro" id="IPR015421">
    <property type="entry name" value="PyrdxlP-dep_Trfase_major"/>
</dbReference>
<dbReference type="InterPro" id="IPR001597">
    <property type="entry name" value="ArAA_b-elim_lyase/Thr_aldolase"/>
</dbReference>
<dbReference type="SUPFAM" id="SSF53383">
    <property type="entry name" value="PLP-dependent transferases"/>
    <property type="match status" value="1"/>
</dbReference>
<comment type="similarity">
    <text evidence="2">Belongs to the threonine aldolase family.</text>
</comment>
<dbReference type="GO" id="GO:0005829">
    <property type="term" value="C:cytosol"/>
    <property type="evidence" value="ECO:0007669"/>
    <property type="project" value="TreeGrafter"/>
</dbReference>
<dbReference type="InterPro" id="IPR023603">
    <property type="entry name" value="Low_specificity_L-TA-like"/>
</dbReference>
<evidence type="ECO:0000313" key="8">
    <source>
        <dbReference type="Proteomes" id="UP001515480"/>
    </source>
</evidence>
<dbReference type="FunFam" id="3.40.640.10:FF:000030">
    <property type="entry name" value="Low-specificity L-threonine aldolase"/>
    <property type="match status" value="1"/>
</dbReference>
<dbReference type="PANTHER" id="PTHR48097:SF9">
    <property type="entry name" value="L-THREONINE ALDOLASE"/>
    <property type="match status" value="1"/>
</dbReference>
<evidence type="ECO:0000256" key="5">
    <source>
        <dbReference type="PIRSR" id="PIRSR017617-1"/>
    </source>
</evidence>
<feature type="domain" description="Aromatic amino acid beta-eliminating lyase/threonine aldolase" evidence="6">
    <location>
        <begin position="4"/>
        <end position="281"/>
    </location>
</feature>
<sequence>MSFDFRSDTVTRPTAEMLQAMMNAPTGDDVFGDDPTVNALEAEVAAMLGKDAALFVPSGTMSNQLALRVHVGALDEVLCDHRAHIHVWEAGGIHALSGASVAAAAPSDGRFLSADDVSAHTRLDHCLYHQPVTRLLALENTLNGSVSSAVALAAAAARGAALGLATHLDGARLWNAAAASGAEPAEFAAPFDTVSVCLSKGLGAPVGSVLAGRAELIGRARHFRKMYGGGWRQAGLLAAAGRHALRHHRGRLTQDHEAAQCLADGLSELGFQVEPPETNMVWCNPPERLRVPFEEVQRSLAPQFLLGGAYQGPRGRNPWGSGSSLRFVTHMQTPISACKALIGALRKVIK</sequence>
<dbReference type="GO" id="GO:0006545">
    <property type="term" value="P:glycine biosynthetic process"/>
    <property type="evidence" value="ECO:0007669"/>
    <property type="project" value="TreeGrafter"/>
</dbReference>
<dbReference type="PANTHER" id="PTHR48097">
    <property type="entry name" value="L-THREONINE ALDOLASE-RELATED"/>
    <property type="match status" value="1"/>
</dbReference>
<dbReference type="EMBL" id="JBGBPQ010000020">
    <property type="protein sequence ID" value="KAL1504447.1"/>
    <property type="molecule type" value="Genomic_DNA"/>
</dbReference>
<accession>A0AB34IQG7</accession>
<dbReference type="InterPro" id="IPR015422">
    <property type="entry name" value="PyrdxlP-dep_Trfase_small"/>
</dbReference>